<dbReference type="Gene3D" id="3.40.50.2300">
    <property type="match status" value="2"/>
</dbReference>
<dbReference type="PANTHER" id="PTHR30146">
    <property type="entry name" value="LACI-RELATED TRANSCRIPTIONAL REPRESSOR"/>
    <property type="match status" value="1"/>
</dbReference>
<dbReference type="RefSeq" id="WP_382383881.1">
    <property type="nucleotide sequence ID" value="NZ_JBHMEZ010000012.1"/>
</dbReference>
<gene>
    <name evidence="5" type="ORF">ACFFVB_13800</name>
</gene>
<evidence type="ECO:0000256" key="2">
    <source>
        <dbReference type="ARBA" id="ARBA00023125"/>
    </source>
</evidence>
<sequence length="345" mass="38672">MLKKKTTIKDIANVLNITPSAVSRALHNHPRISDKTKAAVKKVARELEYQPNHLASALRSGKSKLIGIIVAKTNSYFFSSVMESIEKELNKEGYNLIITQSNESYEKECRNIDALLQTQVDGIIASLANETVNFDYYQKIKQNGIPLVLFDRGENDIGVDYIGIDDYASSNIIVNHLVEQGCKRIAHIAGYGHTRIYQNRIRGYKDALRKHKLPEDDALLLESSLTIEDGRAKMTELLKLPELPDAVYAAGDYAALGALQVMQEHNIKVPEQIALVGFSNEPFTSLVTPPITSIYQHNKEIGKLVAQQVLLRINDENYKPVLHKLILEPELIIRDSSRVLDSKKA</sequence>
<keyword evidence="1" id="KW-0805">Transcription regulation</keyword>
<dbReference type="InterPro" id="IPR000843">
    <property type="entry name" value="HTH_LacI"/>
</dbReference>
<dbReference type="PANTHER" id="PTHR30146:SF109">
    <property type="entry name" value="HTH-TYPE TRANSCRIPTIONAL REGULATOR GALS"/>
    <property type="match status" value="1"/>
</dbReference>
<reference evidence="5 6" key="1">
    <citation type="submission" date="2024-09" db="EMBL/GenBank/DDBJ databases">
        <authorList>
            <person name="Sun Q."/>
            <person name="Mori K."/>
        </authorList>
    </citation>
    <scope>NUCLEOTIDE SEQUENCE [LARGE SCALE GENOMIC DNA]</scope>
    <source>
        <strain evidence="5 6">CECT 8286</strain>
    </source>
</reference>
<dbReference type="InterPro" id="IPR028082">
    <property type="entry name" value="Peripla_BP_I"/>
</dbReference>
<evidence type="ECO:0000313" key="6">
    <source>
        <dbReference type="Proteomes" id="UP001589605"/>
    </source>
</evidence>
<dbReference type="Gene3D" id="1.10.260.40">
    <property type="entry name" value="lambda repressor-like DNA-binding domains"/>
    <property type="match status" value="1"/>
</dbReference>
<accession>A0ABV5F3Y2</accession>
<dbReference type="SMART" id="SM00354">
    <property type="entry name" value="HTH_LACI"/>
    <property type="match status" value="1"/>
</dbReference>
<keyword evidence="2 5" id="KW-0238">DNA-binding</keyword>
<dbReference type="SUPFAM" id="SSF53822">
    <property type="entry name" value="Periplasmic binding protein-like I"/>
    <property type="match status" value="1"/>
</dbReference>
<comment type="caution">
    <text evidence="5">The sequence shown here is derived from an EMBL/GenBank/DDBJ whole genome shotgun (WGS) entry which is preliminary data.</text>
</comment>
<protein>
    <submittedName>
        <fullName evidence="5">LacI family DNA-binding transcriptional regulator</fullName>
    </submittedName>
</protein>
<dbReference type="Proteomes" id="UP001589605">
    <property type="component" value="Unassembled WGS sequence"/>
</dbReference>
<proteinExistence type="predicted"/>
<dbReference type="SUPFAM" id="SSF47413">
    <property type="entry name" value="lambda repressor-like DNA-binding domains"/>
    <property type="match status" value="1"/>
</dbReference>
<name>A0ABV5F3Y2_9FLAO</name>
<dbReference type="CDD" id="cd01392">
    <property type="entry name" value="HTH_LacI"/>
    <property type="match status" value="1"/>
</dbReference>
<dbReference type="EMBL" id="JBHMEZ010000012">
    <property type="protein sequence ID" value="MFB9054157.1"/>
    <property type="molecule type" value="Genomic_DNA"/>
</dbReference>
<dbReference type="InterPro" id="IPR046335">
    <property type="entry name" value="LacI/GalR-like_sensor"/>
</dbReference>
<evidence type="ECO:0000313" key="5">
    <source>
        <dbReference type="EMBL" id="MFB9054157.1"/>
    </source>
</evidence>
<dbReference type="Pfam" id="PF00356">
    <property type="entry name" value="LacI"/>
    <property type="match status" value="1"/>
</dbReference>
<dbReference type="InterPro" id="IPR010982">
    <property type="entry name" value="Lambda_DNA-bd_dom_sf"/>
</dbReference>
<dbReference type="PROSITE" id="PS50932">
    <property type="entry name" value="HTH_LACI_2"/>
    <property type="match status" value="1"/>
</dbReference>
<feature type="domain" description="HTH lacI-type" evidence="4">
    <location>
        <begin position="6"/>
        <end position="60"/>
    </location>
</feature>
<evidence type="ECO:0000256" key="1">
    <source>
        <dbReference type="ARBA" id="ARBA00023015"/>
    </source>
</evidence>
<evidence type="ECO:0000256" key="3">
    <source>
        <dbReference type="ARBA" id="ARBA00023163"/>
    </source>
</evidence>
<organism evidence="5 6">
    <name type="scientific">Formosa undariae</name>
    <dbReference type="NCBI Taxonomy" id="1325436"/>
    <lineage>
        <taxon>Bacteria</taxon>
        <taxon>Pseudomonadati</taxon>
        <taxon>Bacteroidota</taxon>
        <taxon>Flavobacteriia</taxon>
        <taxon>Flavobacteriales</taxon>
        <taxon>Flavobacteriaceae</taxon>
        <taxon>Formosa</taxon>
    </lineage>
</organism>
<dbReference type="CDD" id="cd06267">
    <property type="entry name" value="PBP1_LacI_sugar_binding-like"/>
    <property type="match status" value="1"/>
</dbReference>
<keyword evidence="6" id="KW-1185">Reference proteome</keyword>
<dbReference type="GO" id="GO:0003677">
    <property type="term" value="F:DNA binding"/>
    <property type="evidence" value="ECO:0007669"/>
    <property type="project" value="UniProtKB-KW"/>
</dbReference>
<evidence type="ECO:0000259" key="4">
    <source>
        <dbReference type="PROSITE" id="PS50932"/>
    </source>
</evidence>
<dbReference type="Pfam" id="PF13377">
    <property type="entry name" value="Peripla_BP_3"/>
    <property type="match status" value="1"/>
</dbReference>
<keyword evidence="3" id="KW-0804">Transcription</keyword>